<reference evidence="1" key="1">
    <citation type="journal article" date="2013" name="Nat. Commun.">
        <title>Whole-genome sequencing of Oryza brachyantha reveals mechanisms underlying Oryza genome evolution.</title>
        <authorList>
            <person name="Chen J."/>
            <person name="Huang Q."/>
            <person name="Gao D."/>
            <person name="Wang J."/>
            <person name="Lang Y."/>
            <person name="Liu T."/>
            <person name="Li B."/>
            <person name="Bai Z."/>
            <person name="Luis Goicoechea J."/>
            <person name="Liang C."/>
            <person name="Chen C."/>
            <person name="Zhang W."/>
            <person name="Sun S."/>
            <person name="Liao Y."/>
            <person name="Zhang X."/>
            <person name="Yang L."/>
            <person name="Song C."/>
            <person name="Wang M."/>
            <person name="Shi J."/>
            <person name="Liu G."/>
            <person name="Liu J."/>
            <person name="Zhou H."/>
            <person name="Zhou W."/>
            <person name="Yu Q."/>
            <person name="An N."/>
            <person name="Chen Y."/>
            <person name="Cai Q."/>
            <person name="Wang B."/>
            <person name="Liu B."/>
            <person name="Min J."/>
            <person name="Huang Y."/>
            <person name="Wu H."/>
            <person name="Li Z."/>
            <person name="Zhang Y."/>
            <person name="Yin Y."/>
            <person name="Song W."/>
            <person name="Jiang J."/>
            <person name="Jackson S.A."/>
            <person name="Wing R.A."/>
            <person name="Wang J."/>
            <person name="Chen M."/>
        </authorList>
    </citation>
    <scope>NUCLEOTIDE SEQUENCE [LARGE SCALE GENOMIC DNA]</scope>
    <source>
        <strain evidence="1">cv. IRGC 101232</strain>
    </source>
</reference>
<dbReference type="EnsemblPlants" id="OB09G17690.1">
    <property type="protein sequence ID" value="OB09G17690.1"/>
    <property type="gene ID" value="OB09G17690"/>
</dbReference>
<evidence type="ECO:0008006" key="3">
    <source>
        <dbReference type="Google" id="ProtNLM"/>
    </source>
</evidence>
<dbReference type="eggNOG" id="KOG1052">
    <property type="taxonomic scope" value="Eukaryota"/>
</dbReference>
<dbReference type="PANTHER" id="PTHR18966">
    <property type="entry name" value="IONOTROPIC GLUTAMATE RECEPTOR"/>
    <property type="match status" value="1"/>
</dbReference>
<dbReference type="SUPFAM" id="SSF53850">
    <property type="entry name" value="Periplasmic binding protein-like II"/>
    <property type="match status" value="1"/>
</dbReference>
<organism evidence="1">
    <name type="scientific">Oryza brachyantha</name>
    <name type="common">malo sina</name>
    <dbReference type="NCBI Taxonomy" id="4533"/>
    <lineage>
        <taxon>Eukaryota</taxon>
        <taxon>Viridiplantae</taxon>
        <taxon>Streptophyta</taxon>
        <taxon>Embryophyta</taxon>
        <taxon>Tracheophyta</taxon>
        <taxon>Spermatophyta</taxon>
        <taxon>Magnoliopsida</taxon>
        <taxon>Liliopsida</taxon>
        <taxon>Poales</taxon>
        <taxon>Poaceae</taxon>
        <taxon>BOP clade</taxon>
        <taxon>Oryzoideae</taxon>
        <taxon>Oryzeae</taxon>
        <taxon>Oryzinae</taxon>
        <taxon>Oryza</taxon>
    </lineage>
</organism>
<keyword evidence="2" id="KW-1185">Reference proteome</keyword>
<dbReference type="FunFam" id="3.40.190.10:FF:000213">
    <property type="entry name" value="Glutamate receptor"/>
    <property type="match status" value="1"/>
</dbReference>
<accession>J3MXP0</accession>
<protein>
    <recommendedName>
        <fullName evidence="3">Ionotropic glutamate receptor C-terminal domain-containing protein</fullName>
    </recommendedName>
</protein>
<dbReference type="Gene3D" id="3.40.190.10">
    <property type="entry name" value="Periplasmic binding protein-like II"/>
    <property type="match status" value="1"/>
</dbReference>
<dbReference type="STRING" id="4533.J3MXP0"/>
<dbReference type="OMA" id="FATEMQN"/>
<evidence type="ECO:0000313" key="1">
    <source>
        <dbReference type="EnsemblPlants" id="OB09G17690.1"/>
    </source>
</evidence>
<dbReference type="Gramene" id="OB09G17690.1">
    <property type="protein sequence ID" value="OB09G17690.1"/>
    <property type="gene ID" value="OB09G17690"/>
</dbReference>
<dbReference type="HOGENOM" id="CLU_151070_0_0_1"/>
<evidence type="ECO:0000313" key="2">
    <source>
        <dbReference type="Proteomes" id="UP000006038"/>
    </source>
</evidence>
<dbReference type="AlphaFoldDB" id="J3MXP0"/>
<reference evidence="1" key="2">
    <citation type="submission" date="2013-04" db="UniProtKB">
        <authorList>
            <consortium name="EnsemblPlants"/>
        </authorList>
    </citation>
    <scope>IDENTIFICATION</scope>
</reference>
<dbReference type="InterPro" id="IPR015683">
    <property type="entry name" value="Ionotropic_Glu_rcpt"/>
</dbReference>
<name>J3MXP0_ORYBR</name>
<dbReference type="Proteomes" id="UP000006038">
    <property type="component" value="Chromosome 9"/>
</dbReference>
<sequence length="132" mass="14946">MLTVEQLKPTISSIDEVRKSGLNVGYHDGSFVKNLLEDLNFNTSKIKAYDTPDDFYNALSKGSNNGGIAAFVHEVPYIKLFLAKHCKEYTMVGPFYKTAGFGYVSNFIYVHVWTITLQSISQSSLLKYIYRL</sequence>
<proteinExistence type="predicted"/>